<evidence type="ECO:0000313" key="12">
    <source>
        <dbReference type="Proteomes" id="UP001162891"/>
    </source>
</evidence>
<keyword evidence="3" id="KW-1003">Cell membrane</keyword>
<dbReference type="Proteomes" id="UP001162891">
    <property type="component" value="Chromosome"/>
</dbReference>
<proteinExistence type="inferred from homology"/>
<keyword evidence="6 9" id="KW-1133">Transmembrane helix</keyword>
<sequence>MLSQKLLALTNLGAEWVLWLLVILSFGSVAIMIERTVFFVARRPRDVDGLARLLLSGDLAGAAAAVGKQAGMEADVVRAVVSHAAKGADALREVVAATIEQGRIPYERRLAFLGTLGNNAPFIGLFGTVLGIIRAFVDLSRNPGAAGAGTVMAGISEALVATAVGLIVALPAVVSYNLFQRALRRTTQRASALGHAAVASLEARPTGGR</sequence>
<organism evidence="11 12">
    <name type="scientific">Anaeromyxobacter oryzae</name>
    <dbReference type="NCBI Taxonomy" id="2918170"/>
    <lineage>
        <taxon>Bacteria</taxon>
        <taxon>Pseudomonadati</taxon>
        <taxon>Myxococcota</taxon>
        <taxon>Myxococcia</taxon>
        <taxon>Myxococcales</taxon>
        <taxon>Cystobacterineae</taxon>
        <taxon>Anaeromyxobacteraceae</taxon>
        <taxon>Anaeromyxobacter</taxon>
    </lineage>
</organism>
<dbReference type="InterPro" id="IPR050790">
    <property type="entry name" value="ExbB/TolQ_transport"/>
</dbReference>
<comment type="similarity">
    <text evidence="8">Belongs to the exbB/tolQ family.</text>
</comment>
<evidence type="ECO:0000256" key="4">
    <source>
        <dbReference type="ARBA" id="ARBA00022692"/>
    </source>
</evidence>
<keyword evidence="7 9" id="KW-0472">Membrane</keyword>
<reference evidence="12" key="1">
    <citation type="journal article" date="2022" name="Int. J. Syst. Evol. Microbiol.">
        <title>Anaeromyxobacter oryzae sp. nov., Anaeromyxobacter diazotrophicus sp. nov. and Anaeromyxobacter paludicola sp. nov., isolated from paddy soils.</title>
        <authorList>
            <person name="Itoh H."/>
            <person name="Xu Z."/>
            <person name="Mise K."/>
            <person name="Masuda Y."/>
            <person name="Ushijima N."/>
            <person name="Hayakawa C."/>
            <person name="Shiratori Y."/>
            <person name="Senoo K."/>
        </authorList>
    </citation>
    <scope>NUCLEOTIDE SEQUENCE [LARGE SCALE GENOMIC DNA]</scope>
    <source>
        <strain evidence="12">Red232</strain>
    </source>
</reference>
<name>A0ABM7WW27_9BACT</name>
<evidence type="ECO:0000256" key="8">
    <source>
        <dbReference type="RuleBase" id="RU004057"/>
    </source>
</evidence>
<evidence type="ECO:0000256" key="9">
    <source>
        <dbReference type="SAM" id="Phobius"/>
    </source>
</evidence>
<evidence type="ECO:0000256" key="2">
    <source>
        <dbReference type="ARBA" id="ARBA00022448"/>
    </source>
</evidence>
<keyword evidence="2 8" id="KW-0813">Transport</keyword>
<feature type="transmembrane region" description="Helical" evidence="9">
    <location>
        <begin position="16"/>
        <end position="33"/>
    </location>
</feature>
<feature type="transmembrane region" description="Helical" evidence="9">
    <location>
        <begin position="158"/>
        <end position="179"/>
    </location>
</feature>
<dbReference type="InterPro" id="IPR002898">
    <property type="entry name" value="MotA_ExbB_proton_chnl"/>
</dbReference>
<keyword evidence="12" id="KW-1185">Reference proteome</keyword>
<dbReference type="Pfam" id="PF01618">
    <property type="entry name" value="MotA_ExbB"/>
    <property type="match status" value="1"/>
</dbReference>
<evidence type="ECO:0000313" key="11">
    <source>
        <dbReference type="EMBL" id="BDG03703.1"/>
    </source>
</evidence>
<evidence type="ECO:0000259" key="10">
    <source>
        <dbReference type="Pfam" id="PF01618"/>
    </source>
</evidence>
<feature type="domain" description="MotA/TolQ/ExbB proton channel" evidence="10">
    <location>
        <begin position="72"/>
        <end position="189"/>
    </location>
</feature>
<dbReference type="RefSeq" id="WP_248361935.1">
    <property type="nucleotide sequence ID" value="NZ_AP025591.1"/>
</dbReference>
<evidence type="ECO:0000256" key="5">
    <source>
        <dbReference type="ARBA" id="ARBA00022927"/>
    </source>
</evidence>
<evidence type="ECO:0000256" key="3">
    <source>
        <dbReference type="ARBA" id="ARBA00022475"/>
    </source>
</evidence>
<comment type="subcellular location">
    <subcellularLocation>
        <location evidence="1">Cell membrane</location>
        <topology evidence="1">Multi-pass membrane protein</topology>
    </subcellularLocation>
    <subcellularLocation>
        <location evidence="8">Membrane</location>
        <topology evidence="8">Multi-pass membrane protein</topology>
    </subcellularLocation>
</comment>
<dbReference type="PANTHER" id="PTHR30625:SF15">
    <property type="entry name" value="BIOPOLYMER TRANSPORT PROTEIN EXBB"/>
    <property type="match status" value="1"/>
</dbReference>
<dbReference type="EMBL" id="AP025591">
    <property type="protein sequence ID" value="BDG03703.1"/>
    <property type="molecule type" value="Genomic_DNA"/>
</dbReference>
<evidence type="ECO:0000256" key="1">
    <source>
        <dbReference type="ARBA" id="ARBA00004651"/>
    </source>
</evidence>
<keyword evidence="5 8" id="KW-0653">Protein transport</keyword>
<evidence type="ECO:0000256" key="7">
    <source>
        <dbReference type="ARBA" id="ARBA00023136"/>
    </source>
</evidence>
<protein>
    <submittedName>
        <fullName evidence="11">Biopolymer transporter ExbB</fullName>
    </submittedName>
</protein>
<dbReference type="PANTHER" id="PTHR30625">
    <property type="entry name" value="PROTEIN TOLQ"/>
    <property type="match status" value="1"/>
</dbReference>
<gene>
    <name evidence="11" type="ORF">AMOR_26990</name>
</gene>
<accession>A0ABM7WW27</accession>
<keyword evidence="4 9" id="KW-0812">Transmembrane</keyword>
<feature type="transmembrane region" description="Helical" evidence="9">
    <location>
        <begin position="110"/>
        <end position="133"/>
    </location>
</feature>
<evidence type="ECO:0000256" key="6">
    <source>
        <dbReference type="ARBA" id="ARBA00022989"/>
    </source>
</evidence>